<feature type="region of interest" description="Disordered" evidence="1">
    <location>
        <begin position="84"/>
        <end position="107"/>
    </location>
</feature>
<name>A0A133UCY9_9EURY</name>
<gene>
    <name evidence="2" type="ORF">AKJ65_08090</name>
</gene>
<dbReference type="EMBL" id="LHXO01000189">
    <property type="protein sequence ID" value="KXA92072.1"/>
    <property type="molecule type" value="Genomic_DNA"/>
</dbReference>
<evidence type="ECO:0000313" key="2">
    <source>
        <dbReference type="EMBL" id="KXA92072.1"/>
    </source>
</evidence>
<dbReference type="Proteomes" id="UP000070284">
    <property type="component" value="Unassembled WGS sequence"/>
</dbReference>
<evidence type="ECO:0000313" key="3">
    <source>
        <dbReference type="Proteomes" id="UP000070284"/>
    </source>
</evidence>
<evidence type="ECO:0000256" key="1">
    <source>
        <dbReference type="SAM" id="MobiDB-lite"/>
    </source>
</evidence>
<organism evidence="2 3">
    <name type="scientific">candidate division MSBL1 archaeon SCGC-AAA259E19</name>
    <dbReference type="NCBI Taxonomy" id="1698264"/>
    <lineage>
        <taxon>Archaea</taxon>
        <taxon>Methanobacteriati</taxon>
        <taxon>Methanobacteriota</taxon>
        <taxon>candidate division MSBL1</taxon>
    </lineage>
</organism>
<feature type="compositionally biased region" description="Basic and acidic residues" evidence="1">
    <location>
        <begin position="89"/>
        <end position="107"/>
    </location>
</feature>
<comment type="caution">
    <text evidence="2">The sequence shown here is derived from an EMBL/GenBank/DDBJ whole genome shotgun (WGS) entry which is preliminary data.</text>
</comment>
<sequence length="107" mass="12301">MPRLHETPMGRRFFQSTLPGLVENLGRIATQMEEEKGSEPEDVYVVVGVYQGVIDDVSVTTSHDKAVEIERDLCAKYGVPADPEEREEYYEKNPEPNEVRRFEVELE</sequence>
<proteinExistence type="predicted"/>
<keyword evidence="3" id="KW-1185">Reference proteome</keyword>
<dbReference type="AlphaFoldDB" id="A0A133UCY9"/>
<reference evidence="2 3" key="1">
    <citation type="journal article" date="2016" name="Sci. Rep.">
        <title>Metabolic traits of an uncultured archaeal lineage -MSBL1- from brine pools of the Red Sea.</title>
        <authorList>
            <person name="Mwirichia R."/>
            <person name="Alam I."/>
            <person name="Rashid M."/>
            <person name="Vinu M."/>
            <person name="Ba-Alawi W."/>
            <person name="Anthony Kamau A."/>
            <person name="Kamanda Ngugi D."/>
            <person name="Goker M."/>
            <person name="Klenk H.P."/>
            <person name="Bajic V."/>
            <person name="Stingl U."/>
        </authorList>
    </citation>
    <scope>NUCLEOTIDE SEQUENCE [LARGE SCALE GENOMIC DNA]</scope>
    <source>
        <strain evidence="2">SCGC-AAA259E19</strain>
    </source>
</reference>
<accession>A0A133UCY9</accession>
<protein>
    <submittedName>
        <fullName evidence="2">Uncharacterized protein</fullName>
    </submittedName>
</protein>